<evidence type="ECO:0000313" key="3">
    <source>
        <dbReference type="Proteomes" id="UP000437562"/>
    </source>
</evidence>
<dbReference type="AlphaFoldDB" id="A0A653XF96"/>
<keyword evidence="1" id="KW-0812">Transmembrane</keyword>
<name>A0A653XF96_BACMY</name>
<organism evidence="2 3">
    <name type="scientific">Bacillus mycoides</name>
    <dbReference type="NCBI Taxonomy" id="1405"/>
    <lineage>
        <taxon>Bacteria</taxon>
        <taxon>Bacillati</taxon>
        <taxon>Bacillota</taxon>
        <taxon>Bacilli</taxon>
        <taxon>Bacillales</taxon>
        <taxon>Bacillaceae</taxon>
        <taxon>Bacillus</taxon>
        <taxon>Bacillus cereus group</taxon>
    </lineage>
</organism>
<reference evidence="2 3" key="1">
    <citation type="submission" date="2019-10" db="EMBL/GenBank/DDBJ databases">
        <authorList>
            <person name="Karimi E."/>
        </authorList>
    </citation>
    <scope>NUCLEOTIDE SEQUENCE [LARGE SCALE GENOMIC DNA]</scope>
    <source>
        <strain evidence="2">Bacillus sp. 71</strain>
    </source>
</reference>
<keyword evidence="1" id="KW-1133">Transmembrane helix</keyword>
<feature type="transmembrane region" description="Helical" evidence="1">
    <location>
        <begin position="25"/>
        <end position="46"/>
    </location>
</feature>
<keyword evidence="1" id="KW-0472">Membrane</keyword>
<proteinExistence type="predicted"/>
<protein>
    <submittedName>
        <fullName evidence="2">Uncharacterized protein</fullName>
    </submittedName>
</protein>
<dbReference type="Proteomes" id="UP000437562">
    <property type="component" value="Unassembled WGS sequence"/>
</dbReference>
<dbReference type="EMBL" id="CABWMC010000023">
    <property type="protein sequence ID" value="VXC28737.1"/>
    <property type="molecule type" value="Genomic_DNA"/>
</dbReference>
<evidence type="ECO:0000313" key="2">
    <source>
        <dbReference type="EMBL" id="VXC28737.1"/>
    </source>
</evidence>
<evidence type="ECO:0000256" key="1">
    <source>
        <dbReference type="SAM" id="Phobius"/>
    </source>
</evidence>
<sequence length="49" mass="5587">MSPSFDHPICDGLIFLFSLSSYLKLPLSFTLCSHLSFIVYVSKLFFPNL</sequence>
<gene>
    <name evidence="2" type="ORF">BACI71_30475</name>
</gene>
<accession>A0A653XF96</accession>